<sequence>MKTSLTYSNPGRRFFSCHRYSAGSKQPACNFFQWVDPPTCPRGHEILPTYIKKVKTMEEELRMKKKEKHLKHYLVGSWMFNLSFLISAGFWVTWGVSA</sequence>
<keyword evidence="3" id="KW-0862">Zinc</keyword>
<accession>A0A6A1WGD8</accession>
<keyword evidence="5" id="KW-0812">Transmembrane</keyword>
<name>A0A6A1WGD8_9ROSI</name>
<evidence type="ECO:0000256" key="4">
    <source>
        <dbReference type="PROSITE-ProRule" id="PRU01343"/>
    </source>
</evidence>
<dbReference type="GO" id="GO:0008270">
    <property type="term" value="F:zinc ion binding"/>
    <property type="evidence" value="ECO:0007669"/>
    <property type="project" value="UniProtKB-KW"/>
</dbReference>
<dbReference type="AlphaFoldDB" id="A0A6A1WGD8"/>
<dbReference type="PANTHER" id="PTHR33248">
    <property type="entry name" value="ZINC ION-BINDING PROTEIN"/>
    <property type="match status" value="1"/>
</dbReference>
<evidence type="ECO:0000256" key="1">
    <source>
        <dbReference type="ARBA" id="ARBA00022723"/>
    </source>
</evidence>
<keyword evidence="5" id="KW-0472">Membrane</keyword>
<gene>
    <name evidence="7" type="ORF">CJ030_MR2G026944</name>
</gene>
<keyword evidence="8" id="KW-1185">Reference proteome</keyword>
<keyword evidence="5" id="KW-1133">Transmembrane helix</keyword>
<dbReference type="PROSITE" id="PS51999">
    <property type="entry name" value="ZF_GRF"/>
    <property type="match status" value="1"/>
</dbReference>
<evidence type="ECO:0000313" key="7">
    <source>
        <dbReference type="EMBL" id="KAB1223943.1"/>
    </source>
</evidence>
<dbReference type="Pfam" id="PF06839">
    <property type="entry name" value="Zn_ribbon_GRF"/>
    <property type="match status" value="1"/>
</dbReference>
<dbReference type="Proteomes" id="UP000516437">
    <property type="component" value="Chromosome 2"/>
</dbReference>
<keyword evidence="1" id="KW-0479">Metal-binding</keyword>
<evidence type="ECO:0000256" key="3">
    <source>
        <dbReference type="ARBA" id="ARBA00022833"/>
    </source>
</evidence>
<keyword evidence="2 4" id="KW-0863">Zinc-finger</keyword>
<proteinExistence type="predicted"/>
<evidence type="ECO:0000259" key="6">
    <source>
        <dbReference type="PROSITE" id="PS51999"/>
    </source>
</evidence>
<reference evidence="7 8" key="1">
    <citation type="journal article" date="2019" name="Plant Biotechnol. J.">
        <title>The red bayberry genome and genetic basis of sex determination.</title>
        <authorList>
            <person name="Jia H.M."/>
            <person name="Jia H.J."/>
            <person name="Cai Q.L."/>
            <person name="Wang Y."/>
            <person name="Zhao H.B."/>
            <person name="Yang W.F."/>
            <person name="Wang G.Y."/>
            <person name="Li Y.H."/>
            <person name="Zhan D.L."/>
            <person name="Shen Y.T."/>
            <person name="Niu Q.F."/>
            <person name="Chang L."/>
            <person name="Qiu J."/>
            <person name="Zhao L."/>
            <person name="Xie H.B."/>
            <person name="Fu W.Y."/>
            <person name="Jin J."/>
            <person name="Li X.W."/>
            <person name="Jiao Y."/>
            <person name="Zhou C.C."/>
            <person name="Tu T."/>
            <person name="Chai C.Y."/>
            <person name="Gao J.L."/>
            <person name="Fan L.J."/>
            <person name="van de Weg E."/>
            <person name="Wang J.Y."/>
            <person name="Gao Z.S."/>
        </authorList>
    </citation>
    <scope>NUCLEOTIDE SEQUENCE [LARGE SCALE GENOMIC DNA]</scope>
    <source>
        <tissue evidence="7">Leaves</tissue>
    </source>
</reference>
<feature type="transmembrane region" description="Helical" evidence="5">
    <location>
        <begin position="72"/>
        <end position="94"/>
    </location>
</feature>
<dbReference type="InterPro" id="IPR010666">
    <property type="entry name" value="Znf_GRF"/>
</dbReference>
<evidence type="ECO:0000256" key="5">
    <source>
        <dbReference type="SAM" id="Phobius"/>
    </source>
</evidence>
<feature type="domain" description="GRF-type" evidence="6">
    <location>
        <begin position="1"/>
        <end position="38"/>
    </location>
</feature>
<evidence type="ECO:0000256" key="2">
    <source>
        <dbReference type="ARBA" id="ARBA00022771"/>
    </source>
</evidence>
<dbReference type="OrthoDB" id="1633912at2759"/>
<evidence type="ECO:0000313" key="8">
    <source>
        <dbReference type="Proteomes" id="UP000516437"/>
    </source>
</evidence>
<comment type="caution">
    <text evidence="7">The sequence shown here is derived from an EMBL/GenBank/DDBJ whole genome shotgun (WGS) entry which is preliminary data.</text>
</comment>
<dbReference type="EMBL" id="RXIC02000020">
    <property type="protein sequence ID" value="KAB1223943.1"/>
    <property type="molecule type" value="Genomic_DNA"/>
</dbReference>
<organism evidence="7 8">
    <name type="scientific">Morella rubra</name>
    <name type="common">Chinese bayberry</name>
    <dbReference type="NCBI Taxonomy" id="262757"/>
    <lineage>
        <taxon>Eukaryota</taxon>
        <taxon>Viridiplantae</taxon>
        <taxon>Streptophyta</taxon>
        <taxon>Embryophyta</taxon>
        <taxon>Tracheophyta</taxon>
        <taxon>Spermatophyta</taxon>
        <taxon>Magnoliopsida</taxon>
        <taxon>eudicotyledons</taxon>
        <taxon>Gunneridae</taxon>
        <taxon>Pentapetalae</taxon>
        <taxon>rosids</taxon>
        <taxon>fabids</taxon>
        <taxon>Fagales</taxon>
        <taxon>Myricaceae</taxon>
        <taxon>Morella</taxon>
    </lineage>
</organism>
<protein>
    <recommendedName>
        <fullName evidence="6">GRF-type domain-containing protein</fullName>
    </recommendedName>
</protein>